<evidence type="ECO:0000256" key="1">
    <source>
        <dbReference type="SAM" id="SignalP"/>
    </source>
</evidence>
<evidence type="ECO:0000313" key="3">
    <source>
        <dbReference type="Proteomes" id="UP001156629"/>
    </source>
</evidence>
<evidence type="ECO:0000313" key="2">
    <source>
        <dbReference type="EMBL" id="GLQ66988.1"/>
    </source>
</evidence>
<gene>
    <name evidence="2" type="ORF">GCM10007870_25730</name>
</gene>
<feature type="signal peptide" evidence="1">
    <location>
        <begin position="1"/>
        <end position="34"/>
    </location>
</feature>
<sequence>MIDRSVMTLKAISKTLFSSSALLLLVACSSGMPAPEPVLLSQFNQNTDRFGVVSTVGKAEGTIQKNGRSCDIYKIYTTGLTAGGRAAMKAGEVVTSVATLGLAQVIWAPVKAGTRPQLHTVLFCFGSNDKLVDIYDKDPTDSTGPDHLIINRTAYSTPVIAAPAAPSLQAEVTAQPGQPVSAAPVAVAPAPVETTAPAPGAPTTTADGAPIIYEKAVAPKAAEAAGAISLDNMAQEATTGLQQVQTGKAKVQAGATADDLNSISSQKAVAANKAALSGKAK</sequence>
<dbReference type="PROSITE" id="PS51257">
    <property type="entry name" value="PROKAR_LIPOPROTEIN"/>
    <property type="match status" value="1"/>
</dbReference>
<proteinExistence type="predicted"/>
<reference evidence="3" key="1">
    <citation type="journal article" date="2019" name="Int. J. Syst. Evol. Microbiol.">
        <title>The Global Catalogue of Microorganisms (GCM) 10K type strain sequencing project: providing services to taxonomists for standard genome sequencing and annotation.</title>
        <authorList>
            <consortium name="The Broad Institute Genomics Platform"/>
            <consortium name="The Broad Institute Genome Sequencing Center for Infectious Disease"/>
            <person name="Wu L."/>
            <person name="Ma J."/>
        </authorList>
    </citation>
    <scope>NUCLEOTIDE SEQUENCE [LARGE SCALE GENOMIC DNA]</scope>
    <source>
        <strain evidence="3">NBRC 3266</strain>
    </source>
</reference>
<organism evidence="2 3">
    <name type="scientific">Gluconobacter kondonii</name>
    <dbReference type="NCBI Taxonomy" id="941463"/>
    <lineage>
        <taxon>Bacteria</taxon>
        <taxon>Pseudomonadati</taxon>
        <taxon>Pseudomonadota</taxon>
        <taxon>Alphaproteobacteria</taxon>
        <taxon>Acetobacterales</taxon>
        <taxon>Acetobacteraceae</taxon>
        <taxon>Gluconobacter</taxon>
    </lineage>
</organism>
<accession>A0ABQ5WV50</accession>
<evidence type="ECO:0008006" key="4">
    <source>
        <dbReference type="Google" id="ProtNLM"/>
    </source>
</evidence>
<dbReference type="Proteomes" id="UP001156629">
    <property type="component" value="Unassembled WGS sequence"/>
</dbReference>
<dbReference type="GeneID" id="76195262"/>
<protein>
    <recommendedName>
        <fullName evidence="4">Lipoprotein</fullName>
    </recommendedName>
</protein>
<feature type="chain" id="PRO_5045277529" description="Lipoprotein" evidence="1">
    <location>
        <begin position="35"/>
        <end position="281"/>
    </location>
</feature>
<keyword evidence="1" id="KW-0732">Signal</keyword>
<name>A0ABQ5WV50_9PROT</name>
<keyword evidence="3" id="KW-1185">Reference proteome</keyword>
<dbReference type="EMBL" id="BSNV01000047">
    <property type="protein sequence ID" value="GLQ66988.1"/>
    <property type="molecule type" value="Genomic_DNA"/>
</dbReference>
<comment type="caution">
    <text evidence="2">The sequence shown here is derived from an EMBL/GenBank/DDBJ whole genome shotgun (WGS) entry which is preliminary data.</text>
</comment>
<dbReference type="RefSeq" id="WP_244901421.1">
    <property type="nucleotide sequence ID" value="NZ_BEWP01000009.1"/>
</dbReference>